<feature type="compositionally biased region" description="Basic residues" evidence="1">
    <location>
        <begin position="1"/>
        <end position="10"/>
    </location>
</feature>
<dbReference type="EMBL" id="JBAMMX010000025">
    <property type="protein sequence ID" value="KAK6915420.1"/>
    <property type="molecule type" value="Genomic_DNA"/>
</dbReference>
<feature type="region of interest" description="Disordered" evidence="1">
    <location>
        <begin position="40"/>
        <end position="62"/>
    </location>
</feature>
<evidence type="ECO:0000256" key="1">
    <source>
        <dbReference type="SAM" id="MobiDB-lite"/>
    </source>
</evidence>
<name>A0AAN8YX01_9MAGN</name>
<feature type="compositionally biased region" description="Low complexity" evidence="1">
    <location>
        <begin position="40"/>
        <end position="51"/>
    </location>
</feature>
<dbReference type="InterPro" id="IPR005162">
    <property type="entry name" value="Retrotrans_gag_dom"/>
</dbReference>
<feature type="region of interest" description="Disordered" evidence="1">
    <location>
        <begin position="1"/>
        <end position="26"/>
    </location>
</feature>
<dbReference type="PANTHER" id="PTHR35046">
    <property type="entry name" value="ZINC KNUCKLE (CCHC-TYPE) FAMILY PROTEIN"/>
    <property type="match status" value="1"/>
</dbReference>
<dbReference type="Proteomes" id="UP001370490">
    <property type="component" value="Unassembled WGS sequence"/>
</dbReference>
<accession>A0AAN8YX01</accession>
<evidence type="ECO:0000313" key="4">
    <source>
        <dbReference type="Proteomes" id="UP001370490"/>
    </source>
</evidence>
<feature type="region of interest" description="Disordered" evidence="1">
    <location>
        <begin position="209"/>
        <end position="243"/>
    </location>
</feature>
<protein>
    <submittedName>
        <fullName evidence="3">Retrotransposon gag domain</fullName>
    </submittedName>
</protein>
<evidence type="ECO:0000313" key="3">
    <source>
        <dbReference type="EMBL" id="KAK6915420.1"/>
    </source>
</evidence>
<dbReference type="PANTHER" id="PTHR35046:SF21">
    <property type="entry name" value="RETROTRANSPOSON GAG DOMAIN-CONTAINING PROTEIN-RELATED"/>
    <property type="match status" value="1"/>
</dbReference>
<comment type="caution">
    <text evidence="3">The sequence shown here is derived from an EMBL/GenBank/DDBJ whole genome shotgun (WGS) entry which is preliminary data.</text>
</comment>
<gene>
    <name evidence="3" type="ORF">RJ641_020537</name>
</gene>
<sequence>MARGRGRARRPKLEAHLEQDQTQVEGTYLVDNEDLNPFASAHSSGNFSSDSSSHHTGRKNYSRQQRLKRVFDFKDYPEDRKVKLVALKLKKYAQLWWENLKKQRDHEEKWKIKTWEKMKKELKKRFLPENYRQDNFLKLHNLRQIDLSVEEYTIEFELLLLKRDVVEPKEHTIARYLGSLNEEIGNVVLLQPYYSFNNVRKLAMIVKKQQKASSKSGVKAVLHGSSYKESSSSPKPTTSKSLS</sequence>
<keyword evidence="4" id="KW-1185">Reference proteome</keyword>
<dbReference type="AlphaFoldDB" id="A0AAN8YX01"/>
<organism evidence="3 4">
    <name type="scientific">Dillenia turbinata</name>
    <dbReference type="NCBI Taxonomy" id="194707"/>
    <lineage>
        <taxon>Eukaryota</taxon>
        <taxon>Viridiplantae</taxon>
        <taxon>Streptophyta</taxon>
        <taxon>Embryophyta</taxon>
        <taxon>Tracheophyta</taxon>
        <taxon>Spermatophyta</taxon>
        <taxon>Magnoliopsida</taxon>
        <taxon>eudicotyledons</taxon>
        <taxon>Gunneridae</taxon>
        <taxon>Pentapetalae</taxon>
        <taxon>Dilleniales</taxon>
        <taxon>Dilleniaceae</taxon>
        <taxon>Dillenia</taxon>
    </lineage>
</organism>
<proteinExistence type="predicted"/>
<evidence type="ECO:0000259" key="2">
    <source>
        <dbReference type="Pfam" id="PF03732"/>
    </source>
</evidence>
<reference evidence="3 4" key="1">
    <citation type="submission" date="2023-12" db="EMBL/GenBank/DDBJ databases">
        <title>A high-quality genome assembly for Dillenia turbinata (Dilleniales).</title>
        <authorList>
            <person name="Chanderbali A."/>
        </authorList>
    </citation>
    <scope>NUCLEOTIDE SEQUENCE [LARGE SCALE GENOMIC DNA]</scope>
    <source>
        <strain evidence="3">LSX21</strain>
        <tissue evidence="3">Leaf</tissue>
    </source>
</reference>
<dbReference type="Pfam" id="PF03732">
    <property type="entry name" value="Retrotrans_gag"/>
    <property type="match status" value="1"/>
</dbReference>
<feature type="domain" description="Retrotransposon gag" evidence="2">
    <location>
        <begin position="83"/>
        <end position="182"/>
    </location>
</feature>
<feature type="compositionally biased region" description="Low complexity" evidence="1">
    <location>
        <begin position="225"/>
        <end position="243"/>
    </location>
</feature>